<dbReference type="Proteomes" id="UP000001941">
    <property type="component" value="Chromosome"/>
</dbReference>
<dbReference type="GO" id="GO:0006355">
    <property type="term" value="P:regulation of DNA-templated transcription"/>
    <property type="evidence" value="ECO:0007669"/>
    <property type="project" value="InterPro"/>
</dbReference>
<dbReference type="EnsemblBacteria" id="ABD41368">
    <property type="protein sequence ID" value="ABD41368"/>
    <property type="gene ID" value="Mhun_1637"/>
</dbReference>
<reference evidence="2" key="1">
    <citation type="journal article" date="2016" name="Stand. Genomic Sci.">
        <title>Complete genome sequence of Methanospirillum hungatei type strain JF1.</title>
        <authorList>
            <person name="Gunsalus R.P."/>
            <person name="Cook L.E."/>
            <person name="Crable B."/>
            <person name="Rohlin L."/>
            <person name="McDonald E."/>
            <person name="Mouttaki H."/>
            <person name="Sieber J.R."/>
            <person name="Poweleit N."/>
            <person name="Zhou H."/>
            <person name="Lapidus A.L."/>
            <person name="Daligault H.E."/>
            <person name="Land M."/>
            <person name="Gilna P."/>
            <person name="Ivanova N."/>
            <person name="Kyrpides N."/>
            <person name="Culley D.E."/>
            <person name="McInerney M.J."/>
        </authorList>
    </citation>
    <scope>NUCLEOTIDE SEQUENCE [LARGE SCALE GENOMIC DNA]</scope>
    <source>
        <strain evidence="2">ATCC 27890 / DSM 864 / NBRC 100397 / JF-1</strain>
    </source>
</reference>
<keyword evidence="2" id="KW-1185">Reference proteome</keyword>
<sequence length="84" mass="9575">MYYMAKTKPKRHASVSLRMPIELKDALESYVAEHEMSSMSEAIIAILVEKLNPPIPGLCWPCNYQNPIDAKFCCRCGKKLKTDQ</sequence>
<protein>
    <recommendedName>
        <fullName evidence="3">CopG-like ribbon-helix-helix domain-containing protein</fullName>
    </recommendedName>
</protein>
<dbReference type="EMBL" id="CP000254">
    <property type="protein sequence ID" value="ABD41368.1"/>
    <property type="molecule type" value="Genomic_DNA"/>
</dbReference>
<dbReference type="InParanoid" id="Q2FMD2"/>
<dbReference type="Gene3D" id="1.10.1220.10">
    <property type="entry name" value="Met repressor-like"/>
    <property type="match status" value="1"/>
</dbReference>
<accession>Q2FMD2</accession>
<evidence type="ECO:0000313" key="1">
    <source>
        <dbReference type="EMBL" id="ABD41368.1"/>
    </source>
</evidence>
<organism evidence="1 2">
    <name type="scientific">Methanospirillum hungatei JF-1 (strain ATCC 27890 / DSM 864 / NBRC 100397 / JF-1)</name>
    <dbReference type="NCBI Taxonomy" id="323259"/>
    <lineage>
        <taxon>Archaea</taxon>
        <taxon>Methanobacteriati</taxon>
        <taxon>Methanobacteriota</taxon>
        <taxon>Stenosarchaea group</taxon>
        <taxon>Methanomicrobia</taxon>
        <taxon>Methanomicrobiales</taxon>
        <taxon>Methanospirillaceae</taxon>
        <taxon>Methanospirillum</taxon>
    </lineage>
</organism>
<dbReference type="HOGENOM" id="CLU_2519763_0_0_2"/>
<gene>
    <name evidence="1" type="ordered locus">Mhun_1637</name>
</gene>
<name>Q2FMD2_METHJ</name>
<dbReference type="CDD" id="cd22231">
    <property type="entry name" value="RHH_NikR_HicB-like"/>
    <property type="match status" value="1"/>
</dbReference>
<dbReference type="eggNOG" id="arCOG07965">
    <property type="taxonomic scope" value="Archaea"/>
</dbReference>
<evidence type="ECO:0000313" key="2">
    <source>
        <dbReference type="Proteomes" id="UP000001941"/>
    </source>
</evidence>
<dbReference type="AlphaFoldDB" id="Q2FMD2"/>
<dbReference type="InterPro" id="IPR013321">
    <property type="entry name" value="Arc_rbn_hlx_hlx"/>
</dbReference>
<proteinExistence type="predicted"/>
<dbReference type="KEGG" id="mhu:Mhun_1637"/>
<evidence type="ECO:0008006" key="3">
    <source>
        <dbReference type="Google" id="ProtNLM"/>
    </source>
</evidence>